<keyword evidence="1" id="KW-0472">Membrane</keyword>
<dbReference type="Gene3D" id="1.20.144.10">
    <property type="entry name" value="Phosphatidic acid phosphatase type 2/haloperoxidase"/>
    <property type="match status" value="2"/>
</dbReference>
<dbReference type="Proteomes" id="UP000177268">
    <property type="component" value="Unassembled WGS sequence"/>
</dbReference>
<dbReference type="AlphaFoldDB" id="A0A1F5ZHJ8"/>
<dbReference type="PANTHER" id="PTHR14969:SF13">
    <property type="entry name" value="AT30094P"/>
    <property type="match status" value="1"/>
</dbReference>
<feature type="transmembrane region" description="Helical" evidence="1">
    <location>
        <begin position="27"/>
        <end position="50"/>
    </location>
</feature>
<evidence type="ECO:0000313" key="3">
    <source>
        <dbReference type="EMBL" id="OGG11783.1"/>
    </source>
</evidence>
<dbReference type="InterPro" id="IPR036938">
    <property type="entry name" value="PAP2/HPO_sf"/>
</dbReference>
<dbReference type="SMART" id="SM00014">
    <property type="entry name" value="acidPPc"/>
    <property type="match status" value="1"/>
</dbReference>
<dbReference type="PANTHER" id="PTHR14969">
    <property type="entry name" value="SPHINGOSINE-1-PHOSPHATE PHOSPHOHYDROLASE"/>
    <property type="match status" value="1"/>
</dbReference>
<keyword evidence="1" id="KW-1133">Transmembrane helix</keyword>
<dbReference type="EMBL" id="MFIZ01000015">
    <property type="protein sequence ID" value="OGG11783.1"/>
    <property type="molecule type" value="Genomic_DNA"/>
</dbReference>
<dbReference type="Pfam" id="PF01569">
    <property type="entry name" value="PAP2"/>
    <property type="match status" value="1"/>
</dbReference>
<keyword evidence="1" id="KW-0812">Transmembrane</keyword>
<evidence type="ECO:0000313" key="4">
    <source>
        <dbReference type="Proteomes" id="UP000177268"/>
    </source>
</evidence>
<feature type="transmembrane region" description="Helical" evidence="1">
    <location>
        <begin position="129"/>
        <end position="145"/>
    </location>
</feature>
<feature type="transmembrane region" description="Helical" evidence="1">
    <location>
        <begin position="103"/>
        <end position="122"/>
    </location>
</feature>
<dbReference type="SUPFAM" id="SSF48317">
    <property type="entry name" value="Acid phosphatase/Vanadium-dependent haloperoxidase"/>
    <property type="match status" value="1"/>
</dbReference>
<proteinExistence type="predicted"/>
<feature type="transmembrane region" description="Helical" evidence="1">
    <location>
        <begin position="57"/>
        <end position="83"/>
    </location>
</feature>
<dbReference type="STRING" id="1798370.A2Z00_01795"/>
<evidence type="ECO:0000259" key="2">
    <source>
        <dbReference type="SMART" id="SM00014"/>
    </source>
</evidence>
<name>A0A1F5ZHJ8_9BACT</name>
<accession>A0A1F5ZHJ8</accession>
<reference evidence="3 4" key="1">
    <citation type="journal article" date="2016" name="Nat. Commun.">
        <title>Thousands of microbial genomes shed light on interconnected biogeochemical processes in an aquifer system.</title>
        <authorList>
            <person name="Anantharaman K."/>
            <person name="Brown C.T."/>
            <person name="Hug L.A."/>
            <person name="Sharon I."/>
            <person name="Castelle C.J."/>
            <person name="Probst A.J."/>
            <person name="Thomas B.C."/>
            <person name="Singh A."/>
            <person name="Wilkins M.J."/>
            <person name="Karaoz U."/>
            <person name="Brodie E.L."/>
            <person name="Williams K.H."/>
            <person name="Hubbard S.S."/>
            <person name="Banfield J.F."/>
        </authorList>
    </citation>
    <scope>NUCLEOTIDE SEQUENCE [LARGE SCALE GENOMIC DNA]</scope>
</reference>
<dbReference type="InterPro" id="IPR000326">
    <property type="entry name" value="PAP2/HPO"/>
</dbReference>
<protein>
    <recommendedName>
        <fullName evidence="2">Phosphatidic acid phosphatase type 2/haloperoxidase domain-containing protein</fullName>
    </recommendedName>
</protein>
<feature type="domain" description="Phosphatidic acid phosphatase type 2/haloperoxidase" evidence="2">
    <location>
        <begin position="60"/>
        <end position="168"/>
    </location>
</feature>
<evidence type="ECO:0000256" key="1">
    <source>
        <dbReference type="SAM" id="Phobius"/>
    </source>
</evidence>
<gene>
    <name evidence="3" type="ORF">A2Z00_01795</name>
</gene>
<feature type="transmembrane region" description="Helical" evidence="1">
    <location>
        <begin position="151"/>
        <end position="171"/>
    </location>
</feature>
<organism evidence="3 4">
    <name type="scientific">Candidatus Gottesmanbacteria bacterium RBG_13_45_10</name>
    <dbReference type="NCBI Taxonomy" id="1798370"/>
    <lineage>
        <taxon>Bacteria</taxon>
        <taxon>Candidatus Gottesmaniibacteriota</taxon>
    </lineage>
</organism>
<comment type="caution">
    <text evidence="3">The sequence shown here is derived from an EMBL/GenBank/DDBJ whole genome shotgun (WGS) entry which is preliminary data.</text>
</comment>
<sequence>MEQLLALDQQLFLFFNHLPHVWLTDVVAIYLSGIGTAGLVWIMVSFFLFLREEEKDHWFFLPVVLGAASSWFITELLLKPLIARPRPTLDMGAMIIGNTLKDFSFPSAHATFAWAFAVILAKSEPRAKWLFYLLAILISFSRIYLGKHYPLDVLGGAAIGVAIGLVVNEVASRIKPHAKRAKKRRAK</sequence>